<comment type="caution">
    <text evidence="1">The sequence shown here is derived from an EMBL/GenBank/DDBJ whole genome shotgun (WGS) entry which is preliminary data.</text>
</comment>
<evidence type="ECO:0000313" key="2">
    <source>
        <dbReference type="Proteomes" id="UP001596383"/>
    </source>
</evidence>
<proteinExistence type="predicted"/>
<organism evidence="1 2">
    <name type="scientific">Natrinema soli</name>
    <dbReference type="NCBI Taxonomy" id="1930624"/>
    <lineage>
        <taxon>Archaea</taxon>
        <taxon>Methanobacteriati</taxon>
        <taxon>Methanobacteriota</taxon>
        <taxon>Stenosarchaea group</taxon>
        <taxon>Halobacteria</taxon>
        <taxon>Halobacteriales</taxon>
        <taxon>Natrialbaceae</taxon>
        <taxon>Natrinema</taxon>
    </lineage>
</organism>
<dbReference type="AlphaFoldDB" id="A0ABD5SUA9"/>
<accession>A0ABD5SUA9</accession>
<protein>
    <recommendedName>
        <fullName evidence="3">Secreted protein</fullName>
    </recommendedName>
</protein>
<reference evidence="1 2" key="1">
    <citation type="journal article" date="2019" name="Int. J. Syst. Evol. Microbiol.">
        <title>The Global Catalogue of Microorganisms (GCM) 10K type strain sequencing project: providing services to taxonomists for standard genome sequencing and annotation.</title>
        <authorList>
            <consortium name="The Broad Institute Genomics Platform"/>
            <consortium name="The Broad Institute Genome Sequencing Center for Infectious Disease"/>
            <person name="Wu L."/>
            <person name="Ma J."/>
        </authorList>
    </citation>
    <scope>NUCLEOTIDE SEQUENCE [LARGE SCALE GENOMIC DNA]</scope>
    <source>
        <strain evidence="1 2">LMG 29247</strain>
    </source>
</reference>
<sequence length="82" mass="8100">MQRQTILAIAVALTLLTGATGAVTAQPADGPPDNLPDSVPEFVSDVLGTITDAVSGVIDSLGEVVRDLTAGSGAPGLNDNGN</sequence>
<dbReference type="Proteomes" id="UP001596383">
    <property type="component" value="Unassembled WGS sequence"/>
</dbReference>
<evidence type="ECO:0000313" key="1">
    <source>
        <dbReference type="EMBL" id="MFC6768587.1"/>
    </source>
</evidence>
<name>A0ABD5SUA9_9EURY</name>
<dbReference type="EMBL" id="JBHSWV010000590">
    <property type="protein sequence ID" value="MFC6768587.1"/>
    <property type="molecule type" value="Genomic_DNA"/>
</dbReference>
<gene>
    <name evidence="1" type="ORF">ACFQE6_27320</name>
</gene>
<dbReference type="RefSeq" id="WP_273741344.1">
    <property type="nucleotide sequence ID" value="NZ_JAQIVI010000590.1"/>
</dbReference>
<keyword evidence="2" id="KW-1185">Reference proteome</keyword>
<evidence type="ECO:0008006" key="3">
    <source>
        <dbReference type="Google" id="ProtNLM"/>
    </source>
</evidence>